<dbReference type="InterPro" id="IPR012341">
    <property type="entry name" value="6hp_glycosidase-like_sf"/>
</dbReference>
<dbReference type="InterPro" id="IPR008928">
    <property type="entry name" value="6-hairpin_glycosidase_sf"/>
</dbReference>
<dbReference type="Pfam" id="PF14498">
    <property type="entry name" value="Glyco_hyd_65N_2"/>
    <property type="match status" value="1"/>
</dbReference>
<evidence type="ECO:0000259" key="2">
    <source>
        <dbReference type="Pfam" id="PF21307"/>
    </source>
</evidence>
<dbReference type="PANTHER" id="PTHR31084">
    <property type="entry name" value="ALPHA-L-FUCOSIDASE 2"/>
    <property type="match status" value="1"/>
</dbReference>
<accession>A0A1G9MLB8</accession>
<dbReference type="InterPro" id="IPR016518">
    <property type="entry name" value="Alpha-L-fucosidase"/>
</dbReference>
<sequence length="786" mass="85860">MIQRLVPGMLALVLALPGFAQKISYKQPARTWEETVPIGNGRLGASPDGGITSEKIVLNDITLWSGSKQDADAPEALKYLPEIRNLIFAGKNDEAEALMYKSFVCKGAGSGHGNGANVPFGCYQVLGTLLLQAKHTGEATGYTRELSLSDAIARTRYKVGNTTFSREYIASFDDDVLVVRLTADQARQLSFSVSLSRPERFRTSVSGQELRMEGQLNNGTDGKGMRYMTRVRLKPEGGSLTTTDTSLVLEKANAVTIYISSSTDFKKEDPAAVSARHLTAAMKKSYEAEKAAHIKAYQQLYNRTALSLGTSDKDDMPTDERLRAYHSGAEDQGLAALYFQFGRYLLISSTRPGLLPPNLQGLWANSIQTPWNGDYHLDINIQMNHWPLEMTNLPTLNEPFFTLVKGLVEPGQKTAKVYYNGNGWVAHVITNVWGYTSPGEHPSWGAANTGSGWLCQMLWEHYAFTGDKAYLKALYPILKGSSEFYLSTMVKEPETGRLVTIPSNSPENSFKLPNGKSAHVCAGPTIDNQIIRALFSHTLEAAKELGLDAPLQAELKTAIQLIPGNQIGKDGRLMEWLKEYPEPEPHHRHISHLWGLYPGNEITPEGTPELARAARASLEGRGDAGTGWSLAWKMNFWARLQDGNRSLQLLKMLLKPVSGNGVNMTNGGGTYANLFCAHPPFQIDGNYGGAAGIAEMLLQSHTGQVHLLPALPGDWKDGKVRGLVARGGFEVDMEWKEGKLTSATIHSKNGGICKLRSASGLKTGSLSGKEIALPTEKGKSYTLSVL</sequence>
<dbReference type="AlphaFoldDB" id="A0A1G9MLB8"/>
<evidence type="ECO:0000259" key="3">
    <source>
        <dbReference type="Pfam" id="PF22124"/>
    </source>
</evidence>
<dbReference type="PANTHER" id="PTHR31084:SF0">
    <property type="entry name" value="ALPHA-L-FUCOSIDASE 2"/>
    <property type="match status" value="1"/>
</dbReference>
<dbReference type="PIRSF" id="PIRSF007663">
    <property type="entry name" value="UCP007663"/>
    <property type="match status" value="1"/>
</dbReference>
<dbReference type="GO" id="GO:0004560">
    <property type="term" value="F:alpha-L-fucosidase activity"/>
    <property type="evidence" value="ECO:0007669"/>
    <property type="project" value="InterPro"/>
</dbReference>
<name>A0A1G9MLB8_9BACT</name>
<gene>
    <name evidence="4" type="ORF">SAMN04488090_1655</name>
</gene>
<dbReference type="OrthoDB" id="9802600at2"/>
<dbReference type="InterPro" id="IPR027414">
    <property type="entry name" value="GH95_N_dom"/>
</dbReference>
<evidence type="ECO:0000259" key="1">
    <source>
        <dbReference type="Pfam" id="PF14498"/>
    </source>
</evidence>
<dbReference type="InterPro" id="IPR013780">
    <property type="entry name" value="Glyco_hydro_b"/>
</dbReference>
<dbReference type="Gene3D" id="1.50.10.10">
    <property type="match status" value="1"/>
</dbReference>
<evidence type="ECO:0000313" key="4">
    <source>
        <dbReference type="EMBL" id="SDL75086.1"/>
    </source>
</evidence>
<feature type="domain" description="Alpha fucosidase A-like C-terminal" evidence="2">
    <location>
        <begin position="699"/>
        <end position="781"/>
    </location>
</feature>
<dbReference type="InterPro" id="IPR054363">
    <property type="entry name" value="GH95_cat"/>
</dbReference>
<dbReference type="SUPFAM" id="SSF48208">
    <property type="entry name" value="Six-hairpin glycosidases"/>
    <property type="match status" value="1"/>
</dbReference>
<dbReference type="Gene3D" id="2.60.40.1180">
    <property type="entry name" value="Golgi alpha-mannosidase II"/>
    <property type="match status" value="1"/>
</dbReference>
<feature type="domain" description="Glycosyl hydrolase family 95 N-terminal" evidence="1">
    <location>
        <begin position="23"/>
        <end position="267"/>
    </location>
</feature>
<dbReference type="EMBL" id="FNGS01000003">
    <property type="protein sequence ID" value="SDL75086.1"/>
    <property type="molecule type" value="Genomic_DNA"/>
</dbReference>
<evidence type="ECO:0000313" key="5">
    <source>
        <dbReference type="Proteomes" id="UP000198901"/>
    </source>
</evidence>
<dbReference type="Pfam" id="PF21307">
    <property type="entry name" value="Glyco_hydro_95_C"/>
    <property type="match status" value="1"/>
</dbReference>
<reference evidence="4 5" key="1">
    <citation type="submission" date="2016-10" db="EMBL/GenBank/DDBJ databases">
        <authorList>
            <person name="de Groot N.N."/>
        </authorList>
    </citation>
    <scope>NUCLEOTIDE SEQUENCE [LARGE SCALE GENOMIC DNA]</scope>
    <source>
        <strain evidence="4 5">DSM 21668</strain>
    </source>
</reference>
<keyword evidence="5" id="KW-1185">Reference proteome</keyword>
<organism evidence="4 5">
    <name type="scientific">Siphonobacter aquaeclarae</name>
    <dbReference type="NCBI Taxonomy" id="563176"/>
    <lineage>
        <taxon>Bacteria</taxon>
        <taxon>Pseudomonadati</taxon>
        <taxon>Bacteroidota</taxon>
        <taxon>Cytophagia</taxon>
        <taxon>Cytophagales</taxon>
        <taxon>Cytophagaceae</taxon>
        <taxon>Siphonobacter</taxon>
    </lineage>
</organism>
<dbReference type="RefSeq" id="WP_093200303.1">
    <property type="nucleotide sequence ID" value="NZ_FNGS01000003.1"/>
</dbReference>
<dbReference type="Pfam" id="PF22124">
    <property type="entry name" value="Glyco_hydro_95_cat"/>
    <property type="match status" value="1"/>
</dbReference>
<dbReference type="InterPro" id="IPR049053">
    <property type="entry name" value="AFCA-like_C"/>
</dbReference>
<dbReference type="STRING" id="563176.SAMN04488090_1655"/>
<protein>
    <submittedName>
        <fullName evidence="4">Alpha-L-fucosidase 2</fullName>
    </submittedName>
</protein>
<dbReference type="GO" id="GO:0005975">
    <property type="term" value="P:carbohydrate metabolic process"/>
    <property type="evidence" value="ECO:0007669"/>
    <property type="project" value="InterPro"/>
</dbReference>
<feature type="domain" description="Glycosyl hydrolase family 95 catalytic" evidence="3">
    <location>
        <begin position="285"/>
        <end position="697"/>
    </location>
</feature>
<dbReference type="Gene3D" id="2.70.98.50">
    <property type="entry name" value="putative glycoside hydrolase family protein from bacillus halodurans"/>
    <property type="match status" value="1"/>
</dbReference>
<dbReference type="Proteomes" id="UP000198901">
    <property type="component" value="Unassembled WGS sequence"/>
</dbReference>
<proteinExistence type="predicted"/>